<dbReference type="OrthoDB" id="7164001at2"/>
<dbReference type="Pfam" id="PF02470">
    <property type="entry name" value="MlaD"/>
    <property type="match status" value="1"/>
</dbReference>
<accession>A0A255XTR7</accession>
<dbReference type="RefSeq" id="WP_094407852.1">
    <property type="nucleotide sequence ID" value="NZ_BMJZ01000008.1"/>
</dbReference>
<evidence type="ECO:0000259" key="1">
    <source>
        <dbReference type="Pfam" id="PF02470"/>
    </source>
</evidence>
<sequence length="164" mass="17127">MQRNLVETLVGAAVLAVALGFGWYAYSTTSIRGTRGAYELTARFDRADGLAIGTDVRVSGIKVGSVTAITLDPATFFANIRFALRSDVKLPDDTVAEIAAEGLLGGRYLNLNPGNADTILAAGQAVKYTKSSADFMQMIGKFLFSATEDKGKTGAAPAAGSTQP</sequence>
<keyword evidence="3" id="KW-1185">Reference proteome</keyword>
<gene>
    <name evidence="2" type="primary">mlaD</name>
    <name evidence="2" type="ORF">CHR90_04785</name>
</gene>
<comment type="caution">
    <text evidence="2">The sequence shown here is derived from an EMBL/GenBank/DDBJ whole genome shotgun (WGS) entry which is preliminary data.</text>
</comment>
<proteinExistence type="predicted"/>
<dbReference type="Proteomes" id="UP000216361">
    <property type="component" value="Unassembled WGS sequence"/>
</dbReference>
<dbReference type="InterPro" id="IPR003399">
    <property type="entry name" value="Mce/MlaD"/>
</dbReference>
<organism evidence="2 3">
    <name type="scientific">Elstera cyanobacteriorum</name>
    <dbReference type="NCBI Taxonomy" id="2022747"/>
    <lineage>
        <taxon>Bacteria</taxon>
        <taxon>Pseudomonadati</taxon>
        <taxon>Pseudomonadota</taxon>
        <taxon>Alphaproteobacteria</taxon>
        <taxon>Rhodospirillales</taxon>
        <taxon>Rhodospirillaceae</taxon>
        <taxon>Elstera</taxon>
    </lineage>
</organism>
<dbReference type="AlphaFoldDB" id="A0A255XTR7"/>
<dbReference type="PANTHER" id="PTHR33371">
    <property type="entry name" value="INTERMEMBRANE PHOSPHOLIPID TRANSPORT SYSTEM BINDING PROTEIN MLAD-RELATED"/>
    <property type="match status" value="1"/>
</dbReference>
<dbReference type="InterPro" id="IPR052336">
    <property type="entry name" value="MlaD_Phospholipid_Transporter"/>
</dbReference>
<evidence type="ECO:0000313" key="3">
    <source>
        <dbReference type="Proteomes" id="UP000216361"/>
    </source>
</evidence>
<dbReference type="GO" id="GO:0015914">
    <property type="term" value="P:phospholipid transport"/>
    <property type="evidence" value="ECO:0007669"/>
    <property type="project" value="InterPro"/>
</dbReference>
<name>A0A255XTR7_9PROT</name>
<dbReference type="EMBL" id="NOXS01000028">
    <property type="protein sequence ID" value="OYQ20389.1"/>
    <property type="molecule type" value="Genomic_DNA"/>
</dbReference>
<evidence type="ECO:0000313" key="2">
    <source>
        <dbReference type="EMBL" id="OYQ20389.1"/>
    </source>
</evidence>
<protein>
    <submittedName>
        <fullName evidence="2">Outer membrane lipid asymmetry maintenance protein MlaD</fullName>
    </submittedName>
</protein>
<dbReference type="NCBIfam" id="TIGR04430">
    <property type="entry name" value="OM_asym_MlaD"/>
    <property type="match status" value="1"/>
</dbReference>
<dbReference type="InterPro" id="IPR030970">
    <property type="entry name" value="ABC_MlaD"/>
</dbReference>
<reference evidence="2 3" key="1">
    <citation type="submission" date="2017-07" db="EMBL/GenBank/DDBJ databases">
        <title>Elstera cyanobacteriorum sp. nov., a novel bacterium isolated from cyanobacterial aggregates in a eutrophic lake.</title>
        <authorList>
            <person name="Cai H."/>
        </authorList>
    </citation>
    <scope>NUCLEOTIDE SEQUENCE [LARGE SCALE GENOMIC DNA]</scope>
    <source>
        <strain evidence="2 3">TH019</strain>
    </source>
</reference>
<dbReference type="PANTHER" id="PTHR33371:SF4">
    <property type="entry name" value="INTERMEMBRANE PHOSPHOLIPID TRANSPORT SYSTEM BINDING PROTEIN MLAD"/>
    <property type="match status" value="1"/>
</dbReference>
<feature type="domain" description="Mce/MlaD" evidence="1">
    <location>
        <begin position="37"/>
        <end position="114"/>
    </location>
</feature>